<dbReference type="RefSeq" id="WP_162421541.1">
    <property type="nucleotide sequence ID" value="NZ_WVIE01000002.1"/>
</dbReference>
<protein>
    <recommendedName>
        <fullName evidence="3">UspA domain-containing protein</fullName>
    </recommendedName>
</protein>
<dbReference type="EMBL" id="WVIE01000002">
    <property type="protein sequence ID" value="NDJ16015.1"/>
    <property type="molecule type" value="Genomic_DNA"/>
</dbReference>
<accession>A0A8J7YZ39</accession>
<name>A0A8J7YZ39_9CYAN</name>
<dbReference type="Proteomes" id="UP000646053">
    <property type="component" value="Unassembled WGS sequence"/>
</dbReference>
<proteinExistence type="predicted"/>
<sequence>MFQKILVVLDTADTNSCVSAIALAYAQSLSTSLHLVYPFSIDSCHCSSNLPQSSLTHSVNSRACTNLAFPALECCQNTSGQRQVTLDQRGIDIISFCYISGKSIGRIANCWNADLIILGQTLETADWVNQERLADQVSRYVSCSILLVQQHIESQVTSIQMMLQPTQTTTQNATLREPTRTTLSVKERLEELYRM</sequence>
<dbReference type="Gene3D" id="3.40.50.620">
    <property type="entry name" value="HUPs"/>
    <property type="match status" value="1"/>
</dbReference>
<keyword evidence="2" id="KW-1185">Reference proteome</keyword>
<dbReference type="SUPFAM" id="SSF52402">
    <property type="entry name" value="Adenine nucleotide alpha hydrolases-like"/>
    <property type="match status" value="1"/>
</dbReference>
<evidence type="ECO:0008006" key="3">
    <source>
        <dbReference type="Google" id="ProtNLM"/>
    </source>
</evidence>
<dbReference type="AlphaFoldDB" id="A0A8J7YZ39"/>
<gene>
    <name evidence="1" type="ORF">GS601_01725</name>
</gene>
<comment type="caution">
    <text evidence="1">The sequence shown here is derived from an EMBL/GenBank/DDBJ whole genome shotgun (WGS) entry which is preliminary data.</text>
</comment>
<evidence type="ECO:0000313" key="2">
    <source>
        <dbReference type="Proteomes" id="UP000646053"/>
    </source>
</evidence>
<organism evidence="1 2">
    <name type="scientific">Myxacorys almedinensis A</name>
    <dbReference type="NCBI Taxonomy" id="2690445"/>
    <lineage>
        <taxon>Bacteria</taxon>
        <taxon>Bacillati</taxon>
        <taxon>Cyanobacteriota</taxon>
        <taxon>Cyanophyceae</taxon>
        <taxon>Leptolyngbyales</taxon>
        <taxon>Leptolyngbyaceae</taxon>
        <taxon>Myxacorys</taxon>
        <taxon>Myxacorys almedinensis</taxon>
    </lineage>
</organism>
<evidence type="ECO:0000313" key="1">
    <source>
        <dbReference type="EMBL" id="NDJ16015.1"/>
    </source>
</evidence>
<reference evidence="1" key="1">
    <citation type="submission" date="2019-12" db="EMBL/GenBank/DDBJ databases">
        <title>High-Quality draft genome sequences of three cyanobacteria isolated from the limestone walls of the Old Cathedral of Coimbra.</title>
        <authorList>
            <person name="Tiago I."/>
            <person name="Soares F."/>
            <person name="Portugal A."/>
        </authorList>
    </citation>
    <scope>NUCLEOTIDE SEQUENCE</scope>
    <source>
        <strain evidence="1">A</strain>
    </source>
</reference>
<dbReference type="InterPro" id="IPR014729">
    <property type="entry name" value="Rossmann-like_a/b/a_fold"/>
</dbReference>